<dbReference type="Proteomes" id="UP000288216">
    <property type="component" value="Unassembled WGS sequence"/>
</dbReference>
<reference evidence="1 2" key="1">
    <citation type="journal article" date="2018" name="Nat. Ecol. Evol.">
        <title>Shark genomes provide insights into elasmobranch evolution and the origin of vertebrates.</title>
        <authorList>
            <person name="Hara Y"/>
            <person name="Yamaguchi K"/>
            <person name="Onimaru K"/>
            <person name="Kadota M"/>
            <person name="Koyanagi M"/>
            <person name="Keeley SD"/>
            <person name="Tatsumi K"/>
            <person name="Tanaka K"/>
            <person name="Motone F"/>
            <person name="Kageyama Y"/>
            <person name="Nozu R"/>
            <person name="Adachi N"/>
            <person name="Nishimura O"/>
            <person name="Nakagawa R"/>
            <person name="Tanegashima C"/>
            <person name="Kiyatake I"/>
            <person name="Matsumoto R"/>
            <person name="Murakumo K"/>
            <person name="Nishida K"/>
            <person name="Terakita A"/>
            <person name="Kuratani S"/>
            <person name="Sato K"/>
            <person name="Hyodo S Kuraku.S."/>
        </authorList>
    </citation>
    <scope>NUCLEOTIDE SEQUENCE [LARGE SCALE GENOMIC DNA]</scope>
</reference>
<keyword evidence="2" id="KW-1185">Reference proteome</keyword>
<dbReference type="EMBL" id="BFAA01000266">
    <property type="protein sequence ID" value="GCB70235.1"/>
    <property type="molecule type" value="Genomic_DNA"/>
</dbReference>
<gene>
    <name evidence="1" type="ORF">scyTo_0001225</name>
</gene>
<dbReference type="InterPro" id="IPR038765">
    <property type="entry name" value="Papain-like_cys_pep_sf"/>
</dbReference>
<dbReference type="SUPFAM" id="SSF54001">
    <property type="entry name" value="Cysteine proteinases"/>
    <property type="match status" value="1"/>
</dbReference>
<dbReference type="STRING" id="75743.A0A401PAU1"/>
<dbReference type="AlphaFoldDB" id="A0A401PAU1"/>
<sequence>MPHVINSVQELTPVQSRSELAGKAALYPIISRNKDVISVKSEVFHQLKEECLRKGVLFEDEEFPANDSSLFCTKDMPFKLEWKRPPVSDMLFLTHHPVV</sequence>
<protein>
    <submittedName>
        <fullName evidence="1">Uncharacterized protein</fullName>
    </submittedName>
</protein>
<comment type="caution">
    <text evidence="1">The sequence shown here is derived from an EMBL/GenBank/DDBJ whole genome shotgun (WGS) entry which is preliminary data.</text>
</comment>
<accession>A0A401PAU1</accession>
<proteinExistence type="predicted"/>
<organism evidence="1 2">
    <name type="scientific">Scyliorhinus torazame</name>
    <name type="common">Cloudy catshark</name>
    <name type="synonym">Catulus torazame</name>
    <dbReference type="NCBI Taxonomy" id="75743"/>
    <lineage>
        <taxon>Eukaryota</taxon>
        <taxon>Metazoa</taxon>
        <taxon>Chordata</taxon>
        <taxon>Craniata</taxon>
        <taxon>Vertebrata</taxon>
        <taxon>Chondrichthyes</taxon>
        <taxon>Elasmobranchii</taxon>
        <taxon>Galeomorphii</taxon>
        <taxon>Galeoidea</taxon>
        <taxon>Carcharhiniformes</taxon>
        <taxon>Scyliorhinidae</taxon>
        <taxon>Scyliorhinus</taxon>
    </lineage>
</organism>
<dbReference type="OrthoDB" id="424753at2759"/>
<name>A0A401PAU1_SCYTO</name>
<evidence type="ECO:0000313" key="1">
    <source>
        <dbReference type="EMBL" id="GCB70235.1"/>
    </source>
</evidence>
<evidence type="ECO:0000313" key="2">
    <source>
        <dbReference type="Proteomes" id="UP000288216"/>
    </source>
</evidence>